<dbReference type="Proteomes" id="UP001652626">
    <property type="component" value="Chromosome 27"/>
</dbReference>
<reference evidence="2" key="1">
    <citation type="submission" date="2025-08" db="UniProtKB">
        <authorList>
            <consortium name="RefSeq"/>
        </authorList>
    </citation>
    <scope>IDENTIFICATION</scope>
    <source>
        <tissue evidence="2">Whole body</tissue>
    </source>
</reference>
<sequence length="737" mass="84652">MLEPEKLKYALSTVMRFLEKESSKDKFKTNNNLSNFEYQLDKLLTNRNERVQRDGNEGNSKAKISLQYENSMMYRCKYILGTLVNFINNAYMQVANYCKLTGKCNDKNSSPLNLNFYDELNILSDNTMSHNLIPQNDFKHDMTKGVLEYKTPLTEIWNENTMPQVNQETKQDYDIMNILQNYKPNSDINQANDVSNTYPVDNLEYRKQQKYNGLLNYFVNNDKLDYTLNGNISPQQLPSSIPDFNNLSFKDIFSSLTSLYNTRTNQKDTKMLVDADNNIPIQSFGHNNINNNDFQPIYQNLNSFSFDSNNAKATNDITKFSQLSSPEQPLFNNNIYSTNAFENKRNTFSHITPTNIDSSKQIRNPVVVSNDNNLQDKILSFFQQGSQQNPQYLTNYNKKPEHLNKIQQQYVGIPNNVNLSPHPYQSYKESLNQNTHTLGLNREPQYTLTVPNLLTSQYNNYDIPRSINTIVADNIKHENYGTQLPDSSQPLSVSNLVKLNSVTRNYGDVELTFMLKRSQPVYEPIYYVKYRMPYNEFLYDMQNLLIQKPYLRSKPNQLYQALLSGSNVIKTSENFKGLNDAEIVKLTSTNGTLVTAKLLQNLDAVENDQLKIIQDLNANLSVANLLNLSTNNNQTLEPIQNLLKATMSTTDYSFQSYPDAGHSRILNKYSNSEYNTPVVYQPSSNNYNPYSKIVDPAYSALYGIPSTGFNTLPNNIVEKLLVENPQRDLNTYPQLAG</sequence>
<organism evidence="1 2">
    <name type="scientific">Vanessa tameamea</name>
    <name type="common">Kamehameha butterfly</name>
    <dbReference type="NCBI Taxonomy" id="334116"/>
    <lineage>
        <taxon>Eukaryota</taxon>
        <taxon>Metazoa</taxon>
        <taxon>Ecdysozoa</taxon>
        <taxon>Arthropoda</taxon>
        <taxon>Hexapoda</taxon>
        <taxon>Insecta</taxon>
        <taxon>Pterygota</taxon>
        <taxon>Neoptera</taxon>
        <taxon>Endopterygota</taxon>
        <taxon>Lepidoptera</taxon>
        <taxon>Glossata</taxon>
        <taxon>Ditrysia</taxon>
        <taxon>Papilionoidea</taxon>
        <taxon>Nymphalidae</taxon>
        <taxon>Nymphalinae</taxon>
        <taxon>Vanessa</taxon>
    </lineage>
</organism>
<keyword evidence="1" id="KW-1185">Reference proteome</keyword>
<proteinExistence type="predicted"/>
<dbReference type="RefSeq" id="XP_064075376.1">
    <property type="nucleotide sequence ID" value="XM_064219306.1"/>
</dbReference>
<name>A0ABM4AVS0_VANTA</name>
<gene>
    <name evidence="2" type="primary">LOC135194191</name>
</gene>
<evidence type="ECO:0000313" key="1">
    <source>
        <dbReference type="Proteomes" id="UP001652626"/>
    </source>
</evidence>
<dbReference type="GeneID" id="135194191"/>
<protein>
    <submittedName>
        <fullName evidence="2">Uncharacterized protein</fullName>
    </submittedName>
</protein>
<evidence type="ECO:0000313" key="2">
    <source>
        <dbReference type="RefSeq" id="XP_064075376.1"/>
    </source>
</evidence>
<accession>A0ABM4AVS0</accession>